<comment type="caution">
    <text evidence="2">The sequence shown here is derived from an EMBL/GenBank/DDBJ whole genome shotgun (WGS) entry which is preliminary data.</text>
</comment>
<evidence type="ECO:0000313" key="2">
    <source>
        <dbReference type="EMBL" id="MCW6509901.1"/>
    </source>
</evidence>
<evidence type="ECO:0000259" key="1">
    <source>
        <dbReference type="Pfam" id="PF08241"/>
    </source>
</evidence>
<keyword evidence="2" id="KW-0808">Transferase</keyword>
<sequence>MALDVVDLRSFYAAPLGRLAHRFLAAVIRHWWPDTTGLAVLGCGFALPYLDLFRQEALRSLAFMPADQGVVHWPPHATQSLTSSALVDPDLLPLPDGSVDRVLLVHLLEVTEIPRDVLDEVWRVLAPSGRLIAVAPNRRGWWASVDTTPFGHGQPFSKGQLHRLLRDSLFSPERFSEILYIPPFERQTTLRMAPLFESFGRRLGLPGAGLLVAEATKQLYRPVMVRKVVRRSLPQLQPALAPLGLRRES</sequence>
<protein>
    <submittedName>
        <fullName evidence="2">Class I SAM-dependent methyltransferase</fullName>
    </submittedName>
</protein>
<dbReference type="RefSeq" id="WP_282586273.1">
    <property type="nucleotide sequence ID" value="NZ_JAMOIM010000012.1"/>
</dbReference>
<dbReference type="GO" id="GO:0032259">
    <property type="term" value="P:methylation"/>
    <property type="evidence" value="ECO:0007669"/>
    <property type="project" value="UniProtKB-KW"/>
</dbReference>
<dbReference type="Proteomes" id="UP001165667">
    <property type="component" value="Unassembled WGS sequence"/>
</dbReference>
<dbReference type="GO" id="GO:0008757">
    <property type="term" value="F:S-adenosylmethionine-dependent methyltransferase activity"/>
    <property type="evidence" value="ECO:0007669"/>
    <property type="project" value="InterPro"/>
</dbReference>
<name>A0AA42CL20_9HYPH</name>
<accession>A0AA42CL20</accession>
<dbReference type="Pfam" id="PF08241">
    <property type="entry name" value="Methyltransf_11"/>
    <property type="match status" value="1"/>
</dbReference>
<reference evidence="2" key="1">
    <citation type="submission" date="2022-05" db="EMBL/GenBank/DDBJ databases">
        <authorList>
            <person name="Pankratov T."/>
        </authorList>
    </citation>
    <scope>NUCLEOTIDE SEQUENCE</scope>
    <source>
        <strain evidence="2">BP6-180914</strain>
    </source>
</reference>
<dbReference type="InterPro" id="IPR029063">
    <property type="entry name" value="SAM-dependent_MTases_sf"/>
</dbReference>
<evidence type="ECO:0000313" key="3">
    <source>
        <dbReference type="Proteomes" id="UP001165667"/>
    </source>
</evidence>
<keyword evidence="2" id="KW-0489">Methyltransferase</keyword>
<organism evidence="2 3">
    <name type="scientific">Lichenifustis flavocetrariae</name>
    <dbReference type="NCBI Taxonomy" id="2949735"/>
    <lineage>
        <taxon>Bacteria</taxon>
        <taxon>Pseudomonadati</taxon>
        <taxon>Pseudomonadota</taxon>
        <taxon>Alphaproteobacteria</taxon>
        <taxon>Hyphomicrobiales</taxon>
        <taxon>Lichenihabitantaceae</taxon>
        <taxon>Lichenifustis</taxon>
    </lineage>
</organism>
<proteinExistence type="predicted"/>
<dbReference type="EMBL" id="JAMOIM010000012">
    <property type="protein sequence ID" value="MCW6509901.1"/>
    <property type="molecule type" value="Genomic_DNA"/>
</dbReference>
<dbReference type="InterPro" id="IPR013216">
    <property type="entry name" value="Methyltransf_11"/>
</dbReference>
<dbReference type="Gene3D" id="3.40.50.150">
    <property type="entry name" value="Vaccinia Virus protein VP39"/>
    <property type="match status" value="1"/>
</dbReference>
<dbReference type="SUPFAM" id="SSF53335">
    <property type="entry name" value="S-adenosyl-L-methionine-dependent methyltransferases"/>
    <property type="match status" value="1"/>
</dbReference>
<feature type="domain" description="Methyltransferase type 11" evidence="1">
    <location>
        <begin position="86"/>
        <end position="132"/>
    </location>
</feature>
<keyword evidence="3" id="KW-1185">Reference proteome</keyword>
<dbReference type="AlphaFoldDB" id="A0AA42CL20"/>
<gene>
    <name evidence="2" type="ORF">M8523_17930</name>
</gene>